<evidence type="ECO:0000256" key="3">
    <source>
        <dbReference type="ARBA" id="ARBA00022801"/>
    </source>
</evidence>
<organism evidence="6 7">
    <name type="scientific">Heterodermia speciosa</name>
    <dbReference type="NCBI Taxonomy" id="116794"/>
    <lineage>
        <taxon>Eukaryota</taxon>
        <taxon>Fungi</taxon>
        <taxon>Dikarya</taxon>
        <taxon>Ascomycota</taxon>
        <taxon>Pezizomycotina</taxon>
        <taxon>Lecanoromycetes</taxon>
        <taxon>OSLEUM clade</taxon>
        <taxon>Lecanoromycetidae</taxon>
        <taxon>Caliciales</taxon>
        <taxon>Physciaceae</taxon>
        <taxon>Heterodermia</taxon>
    </lineage>
</organism>
<protein>
    <recommendedName>
        <fullName evidence="5">Metallo-beta-lactamase domain-containing protein</fullName>
    </recommendedName>
</protein>
<feature type="domain" description="Metallo-beta-lactamase" evidence="5">
    <location>
        <begin position="56"/>
        <end position="289"/>
    </location>
</feature>
<evidence type="ECO:0000256" key="1">
    <source>
        <dbReference type="ARBA" id="ARBA00007749"/>
    </source>
</evidence>
<evidence type="ECO:0000256" key="4">
    <source>
        <dbReference type="ARBA" id="ARBA00022833"/>
    </source>
</evidence>
<reference evidence="6" key="1">
    <citation type="submission" date="2021-03" db="EMBL/GenBank/DDBJ databases">
        <authorList>
            <person name="Tagirdzhanova G."/>
        </authorList>
    </citation>
    <scope>NUCLEOTIDE SEQUENCE</scope>
</reference>
<dbReference type="AlphaFoldDB" id="A0A8H3IZW8"/>
<dbReference type="Proteomes" id="UP000664521">
    <property type="component" value="Unassembled WGS sequence"/>
</dbReference>
<dbReference type="InterPro" id="IPR001279">
    <property type="entry name" value="Metallo-B-lactamas"/>
</dbReference>
<keyword evidence="3" id="KW-0378">Hydrolase</keyword>
<comment type="caution">
    <text evidence="6">The sequence shown here is derived from an EMBL/GenBank/DDBJ whole genome shotgun (WGS) entry which is preliminary data.</text>
</comment>
<sequence length="390" mass="42269">MDTAYLATPKPPPSLHIPDSPSTVDVRVIDTNTLIYLKPSLFWQPSLPNFDGIDAPIYCFLISHNDHHIIFDLGVRPDWENSAPKTVSIIKAATVVTPGTDVASTLDSDSSGLNIRSKDIDAVIWSHNHFDHIGNMSTFPPSTDLILGPGVRAASWPGWPSNPEAEILDSDIHGRAVREISFDGATTDQVLKIGRFDAVDFFRDGSFYLLDALGHAVGHLCALARTTAHPPSFVFLGADACHHAGVLRPTEYLPLPRSVAPSSPFPRDSTADAKELTGEILNRGICPGALHQRLTLAQRPDAPFFTVANGPLFADHDAAMGTVRKMQEVDAAGDVFVLIAHDGSLRGKIPLFPERINGWMAHGLRAETRWLFCKDFEGALGDVETAGSCC</sequence>
<keyword evidence="4" id="KW-0862">Zinc</keyword>
<proteinExistence type="inferred from homology"/>
<dbReference type="EMBL" id="CAJPDS010000090">
    <property type="protein sequence ID" value="CAF9936264.1"/>
    <property type="molecule type" value="Genomic_DNA"/>
</dbReference>
<evidence type="ECO:0000256" key="2">
    <source>
        <dbReference type="ARBA" id="ARBA00022723"/>
    </source>
</evidence>
<dbReference type="CDD" id="cd07730">
    <property type="entry name" value="metallo-hydrolase-like_MBL-fold"/>
    <property type="match status" value="1"/>
</dbReference>
<dbReference type="PANTHER" id="PTHR42978:SF5">
    <property type="entry name" value="METALLO-BETA-LACTAMASE DOMAIN-CONTAINING PROTEIN"/>
    <property type="match status" value="1"/>
</dbReference>
<dbReference type="SUPFAM" id="SSF56281">
    <property type="entry name" value="Metallo-hydrolase/oxidoreductase"/>
    <property type="match status" value="1"/>
</dbReference>
<dbReference type="GO" id="GO:0046872">
    <property type="term" value="F:metal ion binding"/>
    <property type="evidence" value="ECO:0007669"/>
    <property type="project" value="UniProtKB-KW"/>
</dbReference>
<gene>
    <name evidence="6" type="ORF">HETSPECPRED_010279</name>
</gene>
<dbReference type="OrthoDB" id="10250730at2759"/>
<evidence type="ECO:0000313" key="6">
    <source>
        <dbReference type="EMBL" id="CAF9936264.1"/>
    </source>
</evidence>
<comment type="similarity">
    <text evidence="1">Belongs to the metallo-beta-lactamase superfamily.</text>
</comment>
<dbReference type="Pfam" id="PF00753">
    <property type="entry name" value="Lactamase_B"/>
    <property type="match status" value="1"/>
</dbReference>
<dbReference type="InterPro" id="IPR051013">
    <property type="entry name" value="MBL_superfamily_lactonases"/>
</dbReference>
<dbReference type="InterPro" id="IPR036866">
    <property type="entry name" value="RibonucZ/Hydroxyglut_hydro"/>
</dbReference>
<evidence type="ECO:0000313" key="7">
    <source>
        <dbReference type="Proteomes" id="UP000664521"/>
    </source>
</evidence>
<name>A0A8H3IZW8_9LECA</name>
<dbReference type="SMART" id="SM00849">
    <property type="entry name" value="Lactamase_B"/>
    <property type="match status" value="1"/>
</dbReference>
<accession>A0A8H3IZW8</accession>
<keyword evidence="7" id="KW-1185">Reference proteome</keyword>
<dbReference type="Gene3D" id="3.60.15.10">
    <property type="entry name" value="Ribonuclease Z/Hydroxyacylglutathione hydrolase-like"/>
    <property type="match status" value="1"/>
</dbReference>
<evidence type="ECO:0000259" key="5">
    <source>
        <dbReference type="SMART" id="SM00849"/>
    </source>
</evidence>
<dbReference type="PANTHER" id="PTHR42978">
    <property type="entry name" value="QUORUM-QUENCHING LACTONASE YTNP-RELATED-RELATED"/>
    <property type="match status" value="1"/>
</dbReference>
<dbReference type="GO" id="GO:0016787">
    <property type="term" value="F:hydrolase activity"/>
    <property type="evidence" value="ECO:0007669"/>
    <property type="project" value="UniProtKB-KW"/>
</dbReference>
<keyword evidence="2" id="KW-0479">Metal-binding</keyword>